<comment type="caution">
    <text evidence="2">The sequence shown here is derived from an EMBL/GenBank/DDBJ whole genome shotgun (WGS) entry which is preliminary data.</text>
</comment>
<dbReference type="InterPro" id="IPR007138">
    <property type="entry name" value="ABM_dom"/>
</dbReference>
<reference evidence="2 3" key="1">
    <citation type="submission" date="2017-06" db="EMBL/GenBank/DDBJ databases">
        <title>Cmopartive genomic analysis of Ambrosia Fusariam Clade fungi.</title>
        <authorList>
            <person name="Stajich J.E."/>
            <person name="Carrillo J."/>
            <person name="Kijimoto T."/>
            <person name="Eskalen A."/>
            <person name="O'Donnell K."/>
            <person name="Kasson M."/>
        </authorList>
    </citation>
    <scope>NUCLEOTIDE SEQUENCE [LARGE SCALE GENOMIC DNA]</scope>
    <source>
        <strain evidence="2 3">NRRL 20438</strain>
    </source>
</reference>
<dbReference type="PANTHER" id="PTHR40624">
    <property type="entry name" value="BIOSYNTHESIS MONOOXYGENASE, PUTATIVE (AFU_ORTHOLOGUE AFUA_1G12025)-RELATED"/>
    <property type="match status" value="1"/>
</dbReference>
<name>A0A428SCN9_9HYPO</name>
<organism evidence="2 3">
    <name type="scientific">Fusarium ambrosium</name>
    <dbReference type="NCBI Taxonomy" id="131363"/>
    <lineage>
        <taxon>Eukaryota</taxon>
        <taxon>Fungi</taxon>
        <taxon>Dikarya</taxon>
        <taxon>Ascomycota</taxon>
        <taxon>Pezizomycotina</taxon>
        <taxon>Sordariomycetes</taxon>
        <taxon>Hypocreomycetidae</taxon>
        <taxon>Hypocreales</taxon>
        <taxon>Nectriaceae</taxon>
        <taxon>Fusarium</taxon>
        <taxon>Fusarium solani species complex</taxon>
    </lineage>
</organism>
<dbReference type="Gene3D" id="3.30.70.100">
    <property type="match status" value="1"/>
</dbReference>
<dbReference type="SUPFAM" id="SSF54909">
    <property type="entry name" value="Dimeric alpha+beta barrel"/>
    <property type="match status" value="2"/>
</dbReference>
<keyword evidence="3" id="KW-1185">Reference proteome</keyword>
<dbReference type="AlphaFoldDB" id="A0A428SCN9"/>
<sequence length="217" mass="24645">MSPESIVLVARFSPNNKQAENKLLSFLAKGSEFALESEPGTLKYAFATSRDEKDTTVYCVEQYADQGAFDHHVSQPHIQQLAEWLKSGEAGEPQLQFLNQLEGFDLTRPEVATHPDPLLLLTDIQYKPGKVEAVLPCWRGVFERTRDDEEGALHWQLARDSKHPDRILVAHTYESRDYLLTVHAAGKELKELQAFVKDIQVSMKPVFLKIEGGYLHR</sequence>
<proteinExistence type="predicted"/>
<dbReference type="EMBL" id="NIZV01000499">
    <property type="protein sequence ID" value="RSL87547.1"/>
    <property type="molecule type" value="Genomic_DNA"/>
</dbReference>
<dbReference type="Proteomes" id="UP000288429">
    <property type="component" value="Unassembled WGS sequence"/>
</dbReference>
<evidence type="ECO:0000313" key="2">
    <source>
        <dbReference type="EMBL" id="RSL87547.1"/>
    </source>
</evidence>
<dbReference type="InterPro" id="IPR011008">
    <property type="entry name" value="Dimeric_a/b-barrel"/>
</dbReference>
<gene>
    <name evidence="2" type="ORF">CDV31_016232</name>
</gene>
<evidence type="ECO:0000259" key="1">
    <source>
        <dbReference type="PROSITE" id="PS51725"/>
    </source>
</evidence>
<feature type="domain" description="ABM" evidence="1">
    <location>
        <begin position="6"/>
        <end position="97"/>
    </location>
</feature>
<accession>A0A428SCN9</accession>
<dbReference type="PANTHER" id="PTHR40624:SF1">
    <property type="entry name" value="BIOSYNTHESIS MONOOXYGENASE, PUTATIVE (AFU_ORTHOLOGUE AFUA_1G12025)-RELATED"/>
    <property type="match status" value="1"/>
</dbReference>
<dbReference type="Pfam" id="PF03992">
    <property type="entry name" value="ABM"/>
    <property type="match status" value="2"/>
</dbReference>
<protein>
    <recommendedName>
        <fullName evidence="1">ABM domain-containing protein</fullName>
    </recommendedName>
</protein>
<dbReference type="PROSITE" id="PS51725">
    <property type="entry name" value="ABM"/>
    <property type="match status" value="1"/>
</dbReference>
<evidence type="ECO:0000313" key="3">
    <source>
        <dbReference type="Proteomes" id="UP000288429"/>
    </source>
</evidence>